<dbReference type="STRING" id="1123756.MGEO_18825"/>
<comment type="caution">
    <text evidence="2">The sequence shown here is derived from an EMBL/GenBank/DDBJ whole genome shotgun (WGS) entry which is preliminary data.</text>
</comment>
<dbReference type="InterPro" id="IPR005021">
    <property type="entry name" value="Terminase_largesu-like"/>
</dbReference>
<feature type="domain" description="Terminase large subunit-like ATPase" evidence="1">
    <location>
        <begin position="28"/>
        <end position="172"/>
    </location>
</feature>
<dbReference type="Proteomes" id="UP000193926">
    <property type="component" value="Unassembled WGS sequence"/>
</dbReference>
<gene>
    <name evidence="2" type="ORF">MGEO_18825</name>
</gene>
<evidence type="ECO:0000313" key="2">
    <source>
        <dbReference type="EMBL" id="OSQ44681.1"/>
    </source>
</evidence>
<proteinExistence type="predicted"/>
<dbReference type="InterPro" id="IPR046461">
    <property type="entry name" value="TerL_ATPase"/>
</dbReference>
<dbReference type="Gene3D" id="3.40.50.300">
    <property type="entry name" value="P-loop containing nucleotide triphosphate hydrolases"/>
    <property type="match status" value="1"/>
</dbReference>
<dbReference type="Pfam" id="PF03354">
    <property type="entry name" value="TerL_ATPase"/>
    <property type="match status" value="1"/>
</dbReference>
<dbReference type="InterPro" id="IPR027417">
    <property type="entry name" value="P-loop_NTPase"/>
</dbReference>
<sequence>MPTGRNAGKPMKLAAFQKRFIRGAFDPDIRIAVLSVARGNSKSATTAAIAVAELFGVFNDQPRREILLAAGKRDQAEVVWTYALDLIRSMPDEVQERIKVRYSPKLEIELDGEHKIRGIASDGAGILGTSPTLVICDERASWAEPKGSRLETALLTGALKRQGKTLMISTSAATDAHPFSRYLDEDEPTTYRQDHRAPAGCKPDDPKAIKAANPGIDAGIAPPLRELQAAARRAMSRGGHELQAFRLLHLNQRVNDATNEPLIDVDDWLRVETDTLPEKAGPLVVGLDLGGSASMSAAAFFWARTGRLEVRGWFPSRPGLLDRGQRDGVGNLYLSMQKEGTLRTLGDATVPVASWIKAVVDEAKGYQIDAICYDTFKQSEIQDGLRAAGLNARQVLRRFGPFDGGEDAERFRRAVYDRHVATPETFMMRSALAGAVCKRDGQLNPCLDKSRSTARIDAVSAAVLAVGEGSRIMGRGPVKAGRVAWG</sequence>
<accession>A0A1X4ND62</accession>
<evidence type="ECO:0000313" key="3">
    <source>
        <dbReference type="Proteomes" id="UP000193926"/>
    </source>
</evidence>
<evidence type="ECO:0000259" key="1">
    <source>
        <dbReference type="Pfam" id="PF03354"/>
    </source>
</evidence>
<name>A0A1X4ND62_9RHOB</name>
<reference evidence="2 3" key="1">
    <citation type="submission" date="2014-03" db="EMBL/GenBank/DDBJ databases">
        <title>The draft genome sequence of Marivita geojedonensis KCTC 23882.</title>
        <authorList>
            <person name="Lai Q."/>
            <person name="Shao Z."/>
        </authorList>
    </citation>
    <scope>NUCLEOTIDE SEQUENCE [LARGE SCALE GENOMIC DNA]</scope>
    <source>
        <strain evidence="2 3">DPG-138</strain>
    </source>
</reference>
<dbReference type="PANTHER" id="PTHR41287:SF1">
    <property type="entry name" value="PROTEIN YMFN"/>
    <property type="match status" value="1"/>
</dbReference>
<organism evidence="2 3">
    <name type="scientific">Marivita geojedonensis</name>
    <dbReference type="NCBI Taxonomy" id="1123756"/>
    <lineage>
        <taxon>Bacteria</taxon>
        <taxon>Pseudomonadati</taxon>
        <taxon>Pseudomonadota</taxon>
        <taxon>Alphaproteobacteria</taxon>
        <taxon>Rhodobacterales</taxon>
        <taxon>Roseobacteraceae</taxon>
        <taxon>Marivita</taxon>
    </lineage>
</organism>
<keyword evidence="3" id="KW-1185">Reference proteome</keyword>
<protein>
    <submittedName>
        <fullName evidence="2">Terminase</fullName>
    </submittedName>
</protein>
<dbReference type="AlphaFoldDB" id="A0A1X4ND62"/>
<dbReference type="EMBL" id="JFKC01000029">
    <property type="protein sequence ID" value="OSQ44681.1"/>
    <property type="molecule type" value="Genomic_DNA"/>
</dbReference>
<dbReference type="PANTHER" id="PTHR41287">
    <property type="match status" value="1"/>
</dbReference>